<organism evidence="1 2">
    <name type="scientific">Botrytis porri</name>
    <dbReference type="NCBI Taxonomy" id="87229"/>
    <lineage>
        <taxon>Eukaryota</taxon>
        <taxon>Fungi</taxon>
        <taxon>Dikarya</taxon>
        <taxon>Ascomycota</taxon>
        <taxon>Pezizomycotina</taxon>
        <taxon>Leotiomycetes</taxon>
        <taxon>Helotiales</taxon>
        <taxon>Sclerotiniaceae</taxon>
        <taxon>Botrytis</taxon>
    </lineage>
</organism>
<evidence type="ECO:0000313" key="2">
    <source>
        <dbReference type="Proteomes" id="UP000297280"/>
    </source>
</evidence>
<reference evidence="1 2" key="1">
    <citation type="submission" date="2017-12" db="EMBL/GenBank/DDBJ databases">
        <title>Comparative genomics of Botrytis spp.</title>
        <authorList>
            <person name="Valero-Jimenez C.A."/>
            <person name="Tapia P."/>
            <person name="Veloso J."/>
            <person name="Silva-Moreno E."/>
            <person name="Staats M."/>
            <person name="Valdes J.H."/>
            <person name="Van Kan J.A.L."/>
        </authorList>
    </citation>
    <scope>NUCLEOTIDE SEQUENCE [LARGE SCALE GENOMIC DNA]</scope>
    <source>
        <strain evidence="1 2">MUCL3349</strain>
    </source>
</reference>
<keyword evidence="2" id="KW-1185">Reference proteome</keyword>
<gene>
    <name evidence="1" type="ORF">BPOR_0012g00490</name>
</gene>
<name>A0A4Z1L5D2_9HELO</name>
<dbReference type="EMBL" id="PQXO01000012">
    <property type="protein sequence ID" value="TGO92050.1"/>
    <property type="molecule type" value="Genomic_DNA"/>
</dbReference>
<dbReference type="Proteomes" id="UP000297280">
    <property type="component" value="Unassembled WGS sequence"/>
</dbReference>
<dbReference type="AlphaFoldDB" id="A0A4Z1L5D2"/>
<comment type="caution">
    <text evidence="1">The sequence shown here is derived from an EMBL/GenBank/DDBJ whole genome shotgun (WGS) entry which is preliminary data.</text>
</comment>
<evidence type="ECO:0000313" key="1">
    <source>
        <dbReference type="EMBL" id="TGO92050.1"/>
    </source>
</evidence>
<proteinExistence type="predicted"/>
<sequence length="118" mass="13199">MYGIQSYCEDKAEISTPFGTQDMHKYLHGAELAKDHHADAEKYKTTQCIVSAGLSRLNDDALFELGSDIGSRDWNRTRSMRGLPTRMHIPAPVTSFTLTIIISFKISLTANAPSIFNY</sequence>
<protein>
    <submittedName>
        <fullName evidence="1">Uncharacterized protein</fullName>
    </submittedName>
</protein>
<accession>A0A4Z1L5D2</accession>